<evidence type="ECO:0000313" key="3">
    <source>
        <dbReference type="Proteomes" id="UP001596043"/>
    </source>
</evidence>
<dbReference type="SUPFAM" id="SSF49299">
    <property type="entry name" value="PKD domain"/>
    <property type="match status" value="2"/>
</dbReference>
<proteinExistence type="predicted"/>
<dbReference type="InterPro" id="IPR013783">
    <property type="entry name" value="Ig-like_fold"/>
</dbReference>
<protein>
    <recommendedName>
        <fullName evidence="1">PKD domain-containing protein</fullName>
    </recommendedName>
</protein>
<dbReference type="Gene3D" id="2.60.40.10">
    <property type="entry name" value="Immunoglobulins"/>
    <property type="match status" value="3"/>
</dbReference>
<evidence type="ECO:0000313" key="2">
    <source>
        <dbReference type="EMBL" id="MFC4635118.1"/>
    </source>
</evidence>
<accession>A0ABV9HZY6</accession>
<dbReference type="InterPro" id="IPR035986">
    <property type="entry name" value="PKD_dom_sf"/>
</dbReference>
<organism evidence="2 3">
    <name type="scientific">Dokdonia ponticola</name>
    <dbReference type="NCBI Taxonomy" id="2041041"/>
    <lineage>
        <taxon>Bacteria</taxon>
        <taxon>Pseudomonadati</taxon>
        <taxon>Bacteroidota</taxon>
        <taxon>Flavobacteriia</taxon>
        <taxon>Flavobacteriales</taxon>
        <taxon>Flavobacteriaceae</taxon>
        <taxon>Dokdonia</taxon>
    </lineage>
</organism>
<name>A0ABV9HZY6_9FLAO</name>
<sequence length="2043" mass="227526">MNTKLTTITTQYSKFSDNQVLTKGQLNQFLEYFEDQDHLSRIGLSGVGIVCGFDLTYDGSKKEIYISQGYGVTTDGDLVALIEPKKAIEGQATSQGLQLVQDAIKTYTHYRNFDDSNAMYAPFFSGEEQIELLEIFPREDIDLTNTTYTQLNTLSQAVLDDKVALLYLENYPKQGDLCTALDCDNQGIEQVARLRVLLVSSDDAKTITGYDPIYNEHDWHEYYLALPEIAVRRDILTEENTKDYIRLKQNYYNLIKDNETLADLSLGLDVIFQKFGRVAISSNITSLFDISPSAVPDDFQYHYDVLKDLVDTYTEIKGLLLHLNVHCCPSIGSFPKHLLLGRLKESQPHYKSLRHRFYKSPIIGHEDANLKRVHSLLNRVEEIVESYIKLEKGEDIKITPSLLQGMLGTKAIPFYYELNQAFLNHWSYDKFQNLIQTSNLSYHRTLLSPSLSIQEPLLYDIDDYDFLRIEGIQGKSYRDALDQVLQLKKDYGLSFDVKVLSLNPTTKDIDLGEYRCEFEDLSVLLKAWTTEQECILASMANFFSGFTTDKVGENIKEIEYTQGRKKITKEINPDIEVDTPIEEVVTRDTSRIDAQRILVKNKQISVNKKIQLPYSKNVIDESLTVEDKTIGRYMKEAIEENKKGSVNDIKNATRSKLEEFLSTDEWVAQPDIRDFVYNDVVDLLSVTYILSERIPRSISEIDTGNIDTYELTLEEVCQLVKRLKVTYQTIDLEDTLKDILGLLINQLSFVCCSGEKLTILLEEIEKRKEEILTQLQLSEYVKKHPGLRHYAGVPIGGTFVMAYLTENAEDKVAYQPVRLELNFLEQPNIDDDGTDGDEGIIKLWDRRISTRFAFLHKVTDGTQNPRNEIVMIGDSLQKTVSNLADFLNNIWRVAGLSHKCKATTNQTTLTIELLDQNIRKRENFIQFYNPAIVNTNNKIFFDENEIIIRNVTAKNTVIADFALPYMCCSDCAPVNFIVPKEPVSLSLPTPFICLDDSTTPIPFTVSPIDGEVKAIVEGEISGGVTQNEEGAYVFDATLLDPSLYGTAIRFTVNDEETIAVITVYQNPQPVVTVSEENFNYNEARTQVEVFFEVTGTGLNENSVFAWDFGDGTPIVQERPNSDSIVSHIYTLPIDPNNTVFPRLTVTNELCANEVILEGIVFQNPVEVSLEIQNTYCLDAQGEATVEIPFSNISPEGGLIEIVGGDDDGMFINQDTPSLVITPGVFNRFDEPIAFTISSLPTTAQIIISQILQINISEDSGSFFWDDGVLKRNYFFNAQLPDEVDADSLSYEWHINEIPVGTDRFFEHAFTLIEQDTDNQFNVTLFVTDTNGCIATATTLVNIPYPLFSIALEMNSYCTDDPESYEITVSPNFSGTEIDGLGVTKNTDGTFTFTPVNTGVLTSQSIDLRIVGTTETTTINLNSGPVPNFTVEITDGRLIIENISDVGTAPYVWNIAGEEIIRQNRTGFDIDVFSFEESVITISLTVNGECGPNTLVREDITIRGDINFSLELPDGVLDYCNNDETPYPITITPSIPGTIVEGDGVSQTVDGNFVFTPANSGVTSSGNVALSINGDILLTVQIQEPQNIVIVQVPNPPITRPQNSQDITLTASPNIPGATYNWTFGDGTIATGVSITKTFTVPVGFEGQFPISVDLNVSGTICTLQPVSGEVVITVNSPDFTLELNGGNHDFCDNDGFQYPITITPNIPNTEVEGTGVQPNGNGGFVFRPSAAGAGLRNLSINGETLLTANVLEAPIADFTFSPANPSITRPNNSRTISFTAVGANAIVQRFPSAVFNWRFIDSNTGQTLQEGQGSSTSATFSVPPQAQGSYAITARLTISGTLCDPAPRPKPVVILINEEVVEPSDCNEIVGSAINADADTIKTDPIPDGEVGDFVIRPTKQAYETVSTELSKYIAGDNNGQLNSLLSATIEETANRLLQESKPDAIQLFTKYLRVQIRLIIHILHCQKELNDQDIEMLNPIMNTIKTALERLQNTQFDVGDPEPDKLEGTLREFLMQCLENESLSEYTKLRIQEYLNLIAPIG</sequence>
<keyword evidence="3" id="KW-1185">Reference proteome</keyword>
<gene>
    <name evidence="2" type="ORF">ACFO3O_14455</name>
</gene>
<evidence type="ECO:0000259" key="1">
    <source>
        <dbReference type="PROSITE" id="PS50093"/>
    </source>
</evidence>
<dbReference type="CDD" id="cd00146">
    <property type="entry name" value="PKD"/>
    <property type="match status" value="2"/>
</dbReference>
<dbReference type="EMBL" id="JBHSFV010000009">
    <property type="protein sequence ID" value="MFC4635118.1"/>
    <property type="molecule type" value="Genomic_DNA"/>
</dbReference>
<feature type="domain" description="PKD" evidence="1">
    <location>
        <begin position="1088"/>
        <end position="1132"/>
    </location>
</feature>
<reference evidence="3" key="1">
    <citation type="journal article" date="2019" name="Int. J. Syst. Evol. Microbiol.">
        <title>The Global Catalogue of Microorganisms (GCM) 10K type strain sequencing project: providing services to taxonomists for standard genome sequencing and annotation.</title>
        <authorList>
            <consortium name="The Broad Institute Genomics Platform"/>
            <consortium name="The Broad Institute Genome Sequencing Center for Infectious Disease"/>
            <person name="Wu L."/>
            <person name="Ma J."/>
        </authorList>
    </citation>
    <scope>NUCLEOTIDE SEQUENCE [LARGE SCALE GENOMIC DNA]</scope>
    <source>
        <strain evidence="3">YJ-61-S</strain>
    </source>
</reference>
<dbReference type="Proteomes" id="UP001596043">
    <property type="component" value="Unassembled WGS sequence"/>
</dbReference>
<dbReference type="RefSeq" id="WP_379980033.1">
    <property type="nucleotide sequence ID" value="NZ_JBHSFV010000009.1"/>
</dbReference>
<dbReference type="InterPro" id="IPR000601">
    <property type="entry name" value="PKD_dom"/>
</dbReference>
<dbReference type="PROSITE" id="PS50093">
    <property type="entry name" value="PKD"/>
    <property type="match status" value="1"/>
</dbReference>
<comment type="caution">
    <text evidence="2">The sequence shown here is derived from an EMBL/GenBank/DDBJ whole genome shotgun (WGS) entry which is preliminary data.</text>
</comment>